<proteinExistence type="inferred from homology"/>
<protein>
    <recommendedName>
        <fullName evidence="5">HTH lysR-type domain-containing protein</fullName>
    </recommendedName>
</protein>
<dbReference type="Proteomes" id="UP000094291">
    <property type="component" value="Unassembled WGS sequence"/>
</dbReference>
<dbReference type="PANTHER" id="PTHR30118">
    <property type="entry name" value="HTH-TYPE TRANSCRIPTIONAL REGULATOR LEUO-RELATED"/>
    <property type="match status" value="1"/>
</dbReference>
<organism evidence="6 7">
    <name type="scientific">Terasakiispira papahanaumokuakeensis</name>
    <dbReference type="NCBI Taxonomy" id="197479"/>
    <lineage>
        <taxon>Bacteria</taxon>
        <taxon>Pseudomonadati</taxon>
        <taxon>Pseudomonadota</taxon>
        <taxon>Gammaproteobacteria</taxon>
        <taxon>Oceanospirillales</taxon>
        <taxon>Terasakiispira</taxon>
    </lineage>
</organism>
<dbReference type="Gene3D" id="1.10.10.10">
    <property type="entry name" value="Winged helix-like DNA-binding domain superfamily/Winged helix DNA-binding domain"/>
    <property type="match status" value="1"/>
</dbReference>
<dbReference type="RefSeq" id="WP_068997242.1">
    <property type="nucleotide sequence ID" value="NZ_MDTQ01000001.1"/>
</dbReference>
<dbReference type="CDD" id="cd08417">
    <property type="entry name" value="PBP2_Nitroaromatics_like"/>
    <property type="match status" value="1"/>
</dbReference>
<accession>A0A1E2V786</accession>
<dbReference type="InterPro" id="IPR050389">
    <property type="entry name" value="LysR-type_TF"/>
</dbReference>
<comment type="caution">
    <text evidence="6">The sequence shown here is derived from an EMBL/GenBank/DDBJ whole genome shotgun (WGS) entry which is preliminary data.</text>
</comment>
<evidence type="ECO:0000256" key="2">
    <source>
        <dbReference type="ARBA" id="ARBA00023015"/>
    </source>
</evidence>
<sequence>MDDLTGINLNLLLALQALLEESSVTAAAHRLGITQSAMSRQLAQLRHLFADPLLVRVGNRQQLTERARQLSPALDSSLNSIRQLLHLAPFDPTQCVRRFHIAVSDYEAHYILPEATEQLIQQAPSIELMIHPWTPDQMPALREGGLDMAACILDTSPPDIHGRAIDSDYFVCLMRHGHPLAEQSLLTLDDYVNTPQVAISGGGDKVRQIDSLLNDMKRQRQIQVWVPFIDAALSLVSASSLLTTVPRHIADNLAQQFQLVAKPLPFQSPRISYYLIWHSRHQHDPAHQFVRDHLFQALQGSHYSH</sequence>
<dbReference type="InterPro" id="IPR000847">
    <property type="entry name" value="LysR_HTH_N"/>
</dbReference>
<dbReference type="SUPFAM" id="SSF46785">
    <property type="entry name" value="Winged helix' DNA-binding domain"/>
    <property type="match status" value="1"/>
</dbReference>
<dbReference type="EMBL" id="MDTQ01000001">
    <property type="protein sequence ID" value="ODC02847.1"/>
    <property type="molecule type" value="Genomic_DNA"/>
</dbReference>
<dbReference type="InterPro" id="IPR005119">
    <property type="entry name" value="LysR_subst-bd"/>
</dbReference>
<dbReference type="InterPro" id="IPR036390">
    <property type="entry name" value="WH_DNA-bd_sf"/>
</dbReference>
<dbReference type="PROSITE" id="PS50931">
    <property type="entry name" value="HTH_LYSR"/>
    <property type="match status" value="1"/>
</dbReference>
<dbReference type="SUPFAM" id="SSF53850">
    <property type="entry name" value="Periplasmic binding protein-like II"/>
    <property type="match status" value="1"/>
</dbReference>
<dbReference type="Pfam" id="PF03466">
    <property type="entry name" value="LysR_substrate"/>
    <property type="match status" value="1"/>
</dbReference>
<evidence type="ECO:0000313" key="6">
    <source>
        <dbReference type="EMBL" id="ODC02847.1"/>
    </source>
</evidence>
<dbReference type="GO" id="GO:0003677">
    <property type="term" value="F:DNA binding"/>
    <property type="evidence" value="ECO:0007669"/>
    <property type="project" value="UniProtKB-KW"/>
</dbReference>
<dbReference type="GO" id="GO:0003700">
    <property type="term" value="F:DNA-binding transcription factor activity"/>
    <property type="evidence" value="ECO:0007669"/>
    <property type="project" value="InterPro"/>
</dbReference>
<gene>
    <name evidence="6" type="ORF">BFW38_04050</name>
</gene>
<keyword evidence="3" id="KW-0238">DNA-binding</keyword>
<evidence type="ECO:0000259" key="5">
    <source>
        <dbReference type="PROSITE" id="PS50931"/>
    </source>
</evidence>
<evidence type="ECO:0000256" key="4">
    <source>
        <dbReference type="ARBA" id="ARBA00023163"/>
    </source>
</evidence>
<keyword evidence="2" id="KW-0805">Transcription regulation</keyword>
<feature type="domain" description="HTH lysR-type" evidence="5">
    <location>
        <begin position="7"/>
        <end position="64"/>
    </location>
</feature>
<dbReference type="PRINTS" id="PR00039">
    <property type="entry name" value="HTHLYSR"/>
</dbReference>
<dbReference type="OrthoDB" id="8839911at2"/>
<dbReference type="Gene3D" id="3.40.190.10">
    <property type="entry name" value="Periplasmic binding protein-like II"/>
    <property type="match status" value="2"/>
</dbReference>
<evidence type="ECO:0000256" key="3">
    <source>
        <dbReference type="ARBA" id="ARBA00023125"/>
    </source>
</evidence>
<dbReference type="Pfam" id="PF00126">
    <property type="entry name" value="HTH_1"/>
    <property type="match status" value="1"/>
</dbReference>
<keyword evidence="4" id="KW-0804">Transcription</keyword>
<name>A0A1E2V786_9GAMM</name>
<keyword evidence="7" id="KW-1185">Reference proteome</keyword>
<evidence type="ECO:0000256" key="1">
    <source>
        <dbReference type="ARBA" id="ARBA00009437"/>
    </source>
</evidence>
<dbReference type="InterPro" id="IPR036388">
    <property type="entry name" value="WH-like_DNA-bd_sf"/>
</dbReference>
<dbReference type="PANTHER" id="PTHR30118:SF15">
    <property type="entry name" value="TRANSCRIPTIONAL REGULATORY PROTEIN"/>
    <property type="match status" value="1"/>
</dbReference>
<reference evidence="6 7" key="1">
    <citation type="submission" date="2016-08" db="EMBL/GenBank/DDBJ databases">
        <authorList>
            <person name="Seilhamer J.J."/>
        </authorList>
    </citation>
    <scope>NUCLEOTIDE SEQUENCE [LARGE SCALE GENOMIC DNA]</scope>
    <source>
        <strain evidence="6 7">PH27A</strain>
    </source>
</reference>
<comment type="similarity">
    <text evidence="1">Belongs to the LysR transcriptional regulatory family.</text>
</comment>
<dbReference type="STRING" id="197479.BFW38_04050"/>
<evidence type="ECO:0000313" key="7">
    <source>
        <dbReference type="Proteomes" id="UP000094291"/>
    </source>
</evidence>
<dbReference type="InterPro" id="IPR037402">
    <property type="entry name" value="YidZ_PBP2"/>
</dbReference>
<dbReference type="AlphaFoldDB" id="A0A1E2V786"/>